<organism evidence="1 2">
    <name type="scientific">Pocillopora damicornis</name>
    <name type="common">Cauliflower coral</name>
    <name type="synonym">Millepora damicornis</name>
    <dbReference type="NCBI Taxonomy" id="46731"/>
    <lineage>
        <taxon>Eukaryota</taxon>
        <taxon>Metazoa</taxon>
        <taxon>Cnidaria</taxon>
        <taxon>Anthozoa</taxon>
        <taxon>Hexacorallia</taxon>
        <taxon>Scleractinia</taxon>
        <taxon>Astrocoeniina</taxon>
        <taxon>Pocilloporidae</taxon>
        <taxon>Pocillopora</taxon>
    </lineage>
</organism>
<comment type="caution">
    <text evidence="1">The sequence shown here is derived from an EMBL/GenBank/DDBJ whole genome shotgun (WGS) entry which is preliminary data.</text>
</comment>
<proteinExistence type="predicted"/>
<dbReference type="AlphaFoldDB" id="A0A3M6TH56"/>
<sequence>MDNLHFIELEQKKILACGTIRTDWKGFFNNIVLTSAMERRMNHGDYAWRNHVGCHGIISMTVYLVFTIHPSESKGEPAVVERHNAAGGCEAIPCPPAQSAHQEFMVGKVKPDLVEFLCCRLNVVRHLLKGKYFQGRPDQVPTRPLADVDPKRLNGEYHFVAIEDNRGDGVVCSKIVSVQDFCKNFQNKTNAVCHPCQMAHNLPPLPHAVLFLPHSNHWRQRLFLGIQRCSGKKEKGKASGACILPKLILQKA</sequence>
<evidence type="ECO:0000313" key="2">
    <source>
        <dbReference type="Proteomes" id="UP000275408"/>
    </source>
</evidence>
<name>A0A3M6TH56_POCDA</name>
<evidence type="ECO:0000313" key="1">
    <source>
        <dbReference type="EMBL" id="RMX40690.1"/>
    </source>
</evidence>
<dbReference type="Proteomes" id="UP000275408">
    <property type="component" value="Unassembled WGS sequence"/>
</dbReference>
<protein>
    <submittedName>
        <fullName evidence="1">Uncharacterized protein</fullName>
    </submittedName>
</protein>
<dbReference type="EMBL" id="RCHS01003590">
    <property type="protein sequence ID" value="RMX40690.1"/>
    <property type="molecule type" value="Genomic_DNA"/>
</dbReference>
<reference evidence="1 2" key="1">
    <citation type="journal article" date="2018" name="Sci. Rep.">
        <title>Comparative analysis of the Pocillopora damicornis genome highlights role of immune system in coral evolution.</title>
        <authorList>
            <person name="Cunning R."/>
            <person name="Bay R.A."/>
            <person name="Gillette P."/>
            <person name="Baker A.C."/>
            <person name="Traylor-Knowles N."/>
        </authorList>
    </citation>
    <scope>NUCLEOTIDE SEQUENCE [LARGE SCALE GENOMIC DNA]</scope>
    <source>
        <strain evidence="1">RSMAS</strain>
        <tissue evidence="1">Whole animal</tissue>
    </source>
</reference>
<keyword evidence="2" id="KW-1185">Reference proteome</keyword>
<accession>A0A3M6TH56</accession>
<gene>
    <name evidence="1" type="ORF">pdam_00020703</name>
</gene>